<dbReference type="EMBL" id="ML122251">
    <property type="protein sequence ID" value="RPD65777.1"/>
    <property type="molecule type" value="Genomic_DNA"/>
</dbReference>
<dbReference type="AlphaFoldDB" id="A0A5C2SRK7"/>
<keyword evidence="3" id="KW-1185">Reference proteome</keyword>
<gene>
    <name evidence="2" type="ORF">L227DRAFT_597222</name>
</gene>
<accession>A0A5C2SRK7</accession>
<dbReference type="Gene3D" id="2.40.160.20">
    <property type="match status" value="1"/>
</dbReference>
<evidence type="ECO:0000313" key="2">
    <source>
        <dbReference type="EMBL" id="RPD65777.1"/>
    </source>
</evidence>
<sequence>MRALTFLSLLATFFAGAAQAATPAAPPQFGTLFVGFLDVDLPNVETINNSTFGTRVYAPITGGNLTDPTSGKLAATVLPGSADTGVISNSGAFFPVVSLPLRWEVDQKLAYLHVTGIGKYFTSDLLYVHLETASETYSALNSRFLVANLTFVEGDESHPVLTVFGTV</sequence>
<dbReference type="OrthoDB" id="2749676at2759"/>
<organism evidence="2 3">
    <name type="scientific">Lentinus tigrinus ALCF2SS1-6</name>
    <dbReference type="NCBI Taxonomy" id="1328759"/>
    <lineage>
        <taxon>Eukaryota</taxon>
        <taxon>Fungi</taxon>
        <taxon>Dikarya</taxon>
        <taxon>Basidiomycota</taxon>
        <taxon>Agaricomycotina</taxon>
        <taxon>Agaricomycetes</taxon>
        <taxon>Polyporales</taxon>
        <taxon>Polyporaceae</taxon>
        <taxon>Lentinus</taxon>
    </lineage>
</organism>
<evidence type="ECO:0000313" key="3">
    <source>
        <dbReference type="Proteomes" id="UP000313359"/>
    </source>
</evidence>
<proteinExistence type="predicted"/>
<feature type="signal peptide" evidence="1">
    <location>
        <begin position="1"/>
        <end position="20"/>
    </location>
</feature>
<keyword evidence="1" id="KW-0732">Signal</keyword>
<evidence type="ECO:0000256" key="1">
    <source>
        <dbReference type="SAM" id="SignalP"/>
    </source>
</evidence>
<protein>
    <submittedName>
        <fullName evidence="2">Uncharacterized protein</fullName>
    </submittedName>
</protein>
<name>A0A5C2SRK7_9APHY</name>
<reference evidence="2" key="1">
    <citation type="journal article" date="2018" name="Genome Biol. Evol.">
        <title>Genomics and development of Lentinus tigrinus, a white-rot wood-decaying mushroom with dimorphic fruiting bodies.</title>
        <authorList>
            <person name="Wu B."/>
            <person name="Xu Z."/>
            <person name="Knudson A."/>
            <person name="Carlson A."/>
            <person name="Chen N."/>
            <person name="Kovaka S."/>
            <person name="LaButti K."/>
            <person name="Lipzen A."/>
            <person name="Pennachio C."/>
            <person name="Riley R."/>
            <person name="Schakwitz W."/>
            <person name="Umezawa K."/>
            <person name="Ohm R.A."/>
            <person name="Grigoriev I.V."/>
            <person name="Nagy L.G."/>
            <person name="Gibbons J."/>
            <person name="Hibbett D."/>
        </authorList>
    </citation>
    <scope>NUCLEOTIDE SEQUENCE [LARGE SCALE GENOMIC DNA]</scope>
    <source>
        <strain evidence="2">ALCF2SS1-6</strain>
    </source>
</reference>
<feature type="chain" id="PRO_5022755284" evidence="1">
    <location>
        <begin position="21"/>
        <end position="167"/>
    </location>
</feature>
<dbReference type="Proteomes" id="UP000313359">
    <property type="component" value="Unassembled WGS sequence"/>
</dbReference>